<protein>
    <submittedName>
        <fullName evidence="3">Pilus biogenesis operon protein</fullName>
    </submittedName>
</protein>
<gene>
    <name evidence="3" type="ordered locus">MXAN_0362</name>
</gene>
<dbReference type="Proteomes" id="UP000002402">
    <property type="component" value="Chromosome"/>
</dbReference>
<dbReference type="InterPro" id="IPR025193">
    <property type="entry name" value="DUF4114"/>
</dbReference>
<reference evidence="3 4" key="1">
    <citation type="journal article" date="2006" name="Proc. Natl. Acad. Sci. U.S.A.">
        <title>Evolution of sensory complexity recorded in a myxobacterial genome.</title>
        <authorList>
            <person name="Goldman B.S."/>
            <person name="Nierman W.C."/>
            <person name="Kaiser D."/>
            <person name="Slater S.C."/>
            <person name="Durkin A.S."/>
            <person name="Eisen J.A."/>
            <person name="Ronning C.M."/>
            <person name="Barbazuk W.B."/>
            <person name="Blanchard M."/>
            <person name="Field C."/>
            <person name="Halling C."/>
            <person name="Hinkle G."/>
            <person name="Iartchuk O."/>
            <person name="Kim H.S."/>
            <person name="Mackenzie C."/>
            <person name="Madupu R."/>
            <person name="Miller N."/>
            <person name="Shvartsbeyn A."/>
            <person name="Sullivan S.A."/>
            <person name="Vaudin M."/>
            <person name="Wiegand R."/>
            <person name="Kaplan H.B."/>
        </authorList>
    </citation>
    <scope>NUCLEOTIDE SEQUENCE [LARGE SCALE GENOMIC DNA]</scope>
    <source>
        <strain evidence="4">DK1622</strain>
    </source>
</reference>
<evidence type="ECO:0000313" key="4">
    <source>
        <dbReference type="Proteomes" id="UP000002402"/>
    </source>
</evidence>
<dbReference type="KEGG" id="mxa:MXAN_0362"/>
<organism evidence="3 4">
    <name type="scientific">Myxococcus xanthus (strain DK1622)</name>
    <dbReference type="NCBI Taxonomy" id="246197"/>
    <lineage>
        <taxon>Bacteria</taxon>
        <taxon>Pseudomonadati</taxon>
        <taxon>Myxococcota</taxon>
        <taxon>Myxococcia</taxon>
        <taxon>Myxococcales</taxon>
        <taxon>Cystobacterineae</taxon>
        <taxon>Myxococcaceae</taxon>
        <taxon>Myxococcus</taxon>
    </lineage>
</organism>
<dbReference type="eggNOG" id="COG3419">
    <property type="taxonomic scope" value="Bacteria"/>
</dbReference>
<dbReference type="HOGENOM" id="CLU_253163_0_0_7"/>
<feature type="domain" description="DUF4114" evidence="2">
    <location>
        <begin position="482"/>
        <end position="504"/>
    </location>
</feature>
<keyword evidence="1" id="KW-0732">Signal</keyword>
<accession>Q1DFD7</accession>
<proteinExistence type="predicted"/>
<dbReference type="EnsemblBacteria" id="ABF86485">
    <property type="protein sequence ID" value="ABF86485"/>
    <property type="gene ID" value="MXAN_0362"/>
</dbReference>
<dbReference type="Pfam" id="PF13448">
    <property type="entry name" value="DUF4114"/>
    <property type="match status" value="1"/>
</dbReference>
<dbReference type="EMBL" id="CP000113">
    <property type="protein sequence ID" value="ABF86485.1"/>
    <property type="molecule type" value="Genomic_DNA"/>
</dbReference>
<sequence length="1419" mass="154653">MMRTLIQTLAAVTLLTAPLASAQTTPESAPAQLCENQLDQNKQPEFSEENLEIESSTVLITEESPARLQLNTNRTALNVENIYFPFDQNVTISYVYESAGASHALGYMYMDDLRVRGYVDSNGNLVDSNNNGIFDLHEDLFNLAPRSGDKARPYIGESRRCTRNFVSDGETYNQPELAMNSECRNTFDENHREIADARPGYTFEYNITDVVGAFANDRDNPGGAFSDRGLFPHIPNLLEPPSDRNGNLGLGRMVFLLADDDDGRSTYGNLSPVPDTGDYPDGIPDYDVSHYDPRGLPRANNPDRGISPYDRTVDLGMIEGGKEVIFFVVVFYSSRNHGPNEGYVYPCLKQDPDGRCALHLRTSINVFFSKAAWNMDQNPEGGTIVAERNIGCQYLEGCNRDNPASTPDQACRVQGTNEYLCGWLDGPIEEQNTTLYRLANDELYGRLVMPMERVTIPRPGGVRNPMPHVIVGAPTTDPFRWILGFEDIPGGGDRDFNDVVFVVNKQNGGSTRSATVSGDLSPDIANDFVITKVRFKRQDDFAPAPRTCAGGAPCFSEDVPGACTPEDGPEPTIAYSLAVDCRVCRPHPDTGQMECVANPNSPTWFPVHFPDTSPPTQEVELDIMAMGFTGSQLCWKVDITSPNEQCRPIIDDVEVGYQAIRAGSYSRASPSALANVIVWGVNETPGSAWGRGGAWPGSGMPAPGIRAYDGQKDFTLRGRLYFRSLYDPEEPSVTRAVQRWDAGRVMALSFGTNGHRDDPLQRKLYTMGASGGRSTITDEMSDTSSNSLLFPDALCDEERNGRYLYDLNNDGKCGTPSSESDEKRITGVTNDRNFLREWLYGWEDRHAPGTRDDRRPWALGGINMSTVAISLPPYLDTWANNARASERDLYRRNFLEPLADRPTVAFVGTMNGYLHAFDAGEFRNSTHDPCNSKTQARGYFETTTCNQNQINSRDYGSGQERFAYLPRMLLSQYRNLYVRFNGSGALSRPSMDASPSIANVDFGIPNTAAWTRSTTASKTQGAKTVLVSGSGKNSPAVIALDITHPDDAWYPLPLWEFDLRSSNIEHAFSTAKVTTPEVQLPDNSGTNHAPSIGRLVWGSEAEGKWTAVVGTSQVPSSPGRAGALYLIDMKTGQPLNYGSSPAGAMAGIITLDTGSGIAAETALVDLDRDGNYDVMYVPTTAGNVYRVNLDQVNPNAPLGQKVKVCKIASAPVTLSDHDDAAKGQDPVYQQIHSNLGVRIVRNSGSPVVRFYFGTGDNPDEFSDGPENKNAYRYHLLGYEDTDPSGTRACALLDPLWVQQLDPGQAVWGGVTLADDKVYATTAVGAAADVCNLSQDESGRFYESGLLPDGNSAPAMTSASLGGHGVSAPVVHDNHLFIPTATGEVKVQGSGKWGNGNANGGAARSKVLIYAPSPDGRMPQ</sequence>
<evidence type="ECO:0000259" key="2">
    <source>
        <dbReference type="Pfam" id="PF13448"/>
    </source>
</evidence>
<feature type="chain" id="PRO_5004188480" evidence="1">
    <location>
        <begin position="23"/>
        <end position="1419"/>
    </location>
</feature>
<name>Q1DFD7_MYXXD</name>
<evidence type="ECO:0000313" key="3">
    <source>
        <dbReference type="EMBL" id="ABF86485.1"/>
    </source>
</evidence>
<feature type="signal peptide" evidence="1">
    <location>
        <begin position="1"/>
        <end position="22"/>
    </location>
</feature>
<dbReference type="STRING" id="246197.MXAN_0362"/>
<evidence type="ECO:0000256" key="1">
    <source>
        <dbReference type="SAM" id="SignalP"/>
    </source>
</evidence>
<keyword evidence="4" id="KW-1185">Reference proteome</keyword>